<proteinExistence type="predicted"/>
<protein>
    <recommendedName>
        <fullName evidence="10">Yip1 domain-containing protein</fullName>
    </recommendedName>
</protein>
<keyword evidence="3 6" id="KW-1133">Transmembrane helix</keyword>
<evidence type="ECO:0000256" key="1">
    <source>
        <dbReference type="ARBA" id="ARBA00004141"/>
    </source>
</evidence>
<evidence type="ECO:0008006" key="10">
    <source>
        <dbReference type="Google" id="ProtNLM"/>
    </source>
</evidence>
<evidence type="ECO:0000313" key="9">
    <source>
        <dbReference type="EMBL" id="EIG52374.1"/>
    </source>
</evidence>
<feature type="transmembrane region" description="Helical" evidence="6">
    <location>
        <begin position="499"/>
        <end position="519"/>
    </location>
</feature>
<feature type="compositionally biased region" description="Basic and acidic residues" evidence="5">
    <location>
        <begin position="309"/>
        <end position="320"/>
    </location>
</feature>
<evidence type="ECO:0000256" key="2">
    <source>
        <dbReference type="ARBA" id="ARBA00022692"/>
    </source>
</evidence>
<keyword evidence="2 6" id="KW-0812">Transmembrane</keyword>
<sequence>MRINCPQCGFFRELPDNKVPVTSTMATCPKCRHRFKFRPDRDPVSRAAPRDPAPQAASAQPQDDGESSWRRSGKNPVRRDQKPPVAARWDPAETRDLPPEDEPVPARRPRTPAPADEPEEAPAHTSRPPYDDVDRFGEAPARAPRAPYGEAGPSPDAPPADAPRPASRRTAPAPESRRPAPAEPAGDDAPEASAEDWREAGYRHFRDNEAEADEPVAGRRPPGGTLADDEEPAAAPRQADRAPRSRAAAHDDEPPVRPAPPARNTARDVPEAPSAPDIPDVPDIPDIPDAPDAPDIPDAPKAGNAPDPAPRRNDGVRDIWARLQAMNDEPRRKPAPESKRFSPEDGPGADDTPREVVTDPIPWERLDAYGFFPGLFLTLKKILLTPMDFFGAMPEGRPKAKALVFNLLISEFLLVIDFLWSLFGLRARLGGPAQSEGLGLMAHTPGLGFLVALLLVPLAISLGIYLDAWLTHLLLLLFRSAKKGFNETFRVMCYSAAPTVLSAVPVAGQILSPVILVWYMTLQAIGLKKAHEAAYTQTLAAIFIKWSLYLFLLLAMLQNFAPGH</sequence>
<evidence type="ECO:0000256" key="5">
    <source>
        <dbReference type="SAM" id="MobiDB-lite"/>
    </source>
</evidence>
<dbReference type="InterPro" id="IPR011723">
    <property type="entry name" value="Znf/thioredoxin_put"/>
</dbReference>
<dbReference type="eggNOG" id="COG2881">
    <property type="taxonomic scope" value="Bacteria"/>
</dbReference>
<feature type="transmembrane region" description="Helical" evidence="6">
    <location>
        <begin position="539"/>
        <end position="557"/>
    </location>
</feature>
<dbReference type="EMBL" id="JH600068">
    <property type="protein sequence ID" value="EIG52374.1"/>
    <property type="molecule type" value="Genomic_DNA"/>
</dbReference>
<dbReference type="InterPro" id="IPR006977">
    <property type="entry name" value="Yip1_dom"/>
</dbReference>
<comment type="subcellular location">
    <subcellularLocation>
        <location evidence="1">Membrane</location>
        <topology evidence="1">Multi-pass membrane protein</topology>
    </subcellularLocation>
</comment>
<evidence type="ECO:0000256" key="6">
    <source>
        <dbReference type="SAM" id="Phobius"/>
    </source>
</evidence>
<feature type="compositionally biased region" description="Basic and acidic residues" evidence="5">
    <location>
        <begin position="328"/>
        <end position="343"/>
    </location>
</feature>
<feature type="compositionally biased region" description="Low complexity" evidence="5">
    <location>
        <begin position="53"/>
        <end position="62"/>
    </location>
</feature>
<evidence type="ECO:0000259" key="8">
    <source>
        <dbReference type="Pfam" id="PF13717"/>
    </source>
</evidence>
<accession>I2PXW8</accession>
<feature type="transmembrane region" description="Helical" evidence="6">
    <location>
        <begin position="447"/>
        <end position="478"/>
    </location>
</feature>
<reference evidence="9" key="1">
    <citation type="submission" date="2011-11" db="EMBL/GenBank/DDBJ databases">
        <title>Improved High-Quality Draft sequence of Desulfovibrio sp. U5L.</title>
        <authorList>
            <consortium name="US DOE Joint Genome Institute"/>
            <person name="Lucas S."/>
            <person name="Han J."/>
            <person name="Lapidus A."/>
            <person name="Cheng J.-F."/>
            <person name="Goodwin L."/>
            <person name="Pitluck S."/>
            <person name="Peters L."/>
            <person name="Ovchinnikova G."/>
            <person name="Held B."/>
            <person name="Detter J.C."/>
            <person name="Han C."/>
            <person name="Tapia R."/>
            <person name="Land M."/>
            <person name="Hauser L."/>
            <person name="Kyrpides N."/>
            <person name="Ivanova N."/>
            <person name="Pagani I."/>
            <person name="Gabster J."/>
            <person name="Walker C."/>
            <person name="Stolyar S."/>
            <person name="Stahl D."/>
            <person name="Arkin A."/>
            <person name="Dehal P."/>
            <person name="Hazen T."/>
            <person name="Woyke T."/>
        </authorList>
    </citation>
    <scope>NUCLEOTIDE SEQUENCE [LARGE SCALE GENOMIC DNA]</scope>
    <source>
        <strain evidence="9">U5L</strain>
    </source>
</reference>
<dbReference type="Pfam" id="PF04893">
    <property type="entry name" value="Yip1"/>
    <property type="match status" value="1"/>
</dbReference>
<dbReference type="OrthoDB" id="5469864at2"/>
<gene>
    <name evidence="9" type="ORF">DesU5LDRAFT_0669</name>
</gene>
<name>I2PXW8_9BACT</name>
<dbReference type="Pfam" id="PF13717">
    <property type="entry name" value="Zn_ribbon_4"/>
    <property type="match status" value="1"/>
</dbReference>
<feature type="compositionally biased region" description="Basic and acidic residues" evidence="5">
    <location>
        <begin position="195"/>
        <end position="209"/>
    </location>
</feature>
<evidence type="ECO:0000256" key="4">
    <source>
        <dbReference type="ARBA" id="ARBA00023136"/>
    </source>
</evidence>
<dbReference type="AlphaFoldDB" id="I2PXW8"/>
<evidence type="ECO:0000259" key="7">
    <source>
        <dbReference type="Pfam" id="PF04893"/>
    </source>
</evidence>
<evidence type="ECO:0000256" key="3">
    <source>
        <dbReference type="ARBA" id="ARBA00022989"/>
    </source>
</evidence>
<feature type="transmembrane region" description="Helical" evidence="6">
    <location>
        <begin position="403"/>
        <end position="427"/>
    </location>
</feature>
<feature type="domain" description="Zinc finger/thioredoxin putative" evidence="8">
    <location>
        <begin position="1"/>
        <end position="36"/>
    </location>
</feature>
<dbReference type="STRING" id="596152.DesU5LDRAFT_0669"/>
<feature type="region of interest" description="Disordered" evidence="5">
    <location>
        <begin position="34"/>
        <end position="356"/>
    </location>
</feature>
<feature type="domain" description="Yip1" evidence="7">
    <location>
        <begin position="381"/>
        <end position="555"/>
    </location>
</feature>
<dbReference type="HOGENOM" id="CLU_043379_0_0_7"/>
<feature type="compositionally biased region" description="Acidic residues" evidence="5">
    <location>
        <begin position="185"/>
        <end position="194"/>
    </location>
</feature>
<feature type="compositionally biased region" description="Basic and acidic residues" evidence="5">
    <location>
        <begin position="238"/>
        <end position="255"/>
    </location>
</feature>
<dbReference type="GO" id="GO:0016020">
    <property type="term" value="C:membrane"/>
    <property type="evidence" value="ECO:0007669"/>
    <property type="project" value="UniProtKB-SubCell"/>
</dbReference>
<organism evidence="9">
    <name type="scientific">Desulfovibrio sp. U5L</name>
    <dbReference type="NCBI Taxonomy" id="596152"/>
    <lineage>
        <taxon>Bacteria</taxon>
        <taxon>Pseudomonadati</taxon>
        <taxon>Thermodesulfobacteriota</taxon>
        <taxon>Desulfovibrionia</taxon>
        <taxon>Desulfovibrionales</taxon>
        <taxon>Desulfovibrionaceae</taxon>
        <taxon>Desulfovibrio</taxon>
    </lineage>
</organism>
<keyword evidence="4 6" id="KW-0472">Membrane</keyword>
<feature type="compositionally biased region" description="Low complexity" evidence="5">
    <location>
        <begin position="163"/>
        <end position="174"/>
    </location>
</feature>